<feature type="region of interest" description="Disordered" evidence="1">
    <location>
        <begin position="71"/>
        <end position="94"/>
    </location>
</feature>
<dbReference type="EMBL" id="JAHVJA010000008">
    <property type="protein sequence ID" value="MBY6141024.1"/>
    <property type="molecule type" value="Genomic_DNA"/>
</dbReference>
<accession>A0ABS7NK09</accession>
<name>A0ABS7NK09_9RHOB</name>
<sequence>MSADWPIFRQIALAESSGISPATRNVQNEIAVENALVRTLASPTWALLSRARQPEEARSLEAKIRMASALAEQETHTGMPVTRKWQVSAPSGGT</sequence>
<evidence type="ECO:0000313" key="2">
    <source>
        <dbReference type="EMBL" id="MBY6141024.1"/>
    </source>
</evidence>
<organism evidence="2 3">
    <name type="scientific">Leisingera daeponensis</name>
    <dbReference type="NCBI Taxonomy" id="405746"/>
    <lineage>
        <taxon>Bacteria</taxon>
        <taxon>Pseudomonadati</taxon>
        <taxon>Pseudomonadota</taxon>
        <taxon>Alphaproteobacteria</taxon>
        <taxon>Rhodobacterales</taxon>
        <taxon>Roseobacteraceae</taxon>
        <taxon>Leisingera</taxon>
    </lineage>
</organism>
<dbReference type="RefSeq" id="WP_222509128.1">
    <property type="nucleotide sequence ID" value="NZ_JAHVJA010000008.1"/>
</dbReference>
<comment type="caution">
    <text evidence="2">The sequence shown here is derived from an EMBL/GenBank/DDBJ whole genome shotgun (WGS) entry which is preliminary data.</text>
</comment>
<gene>
    <name evidence="2" type="ORF">KUV26_16410</name>
</gene>
<dbReference type="Proteomes" id="UP000766629">
    <property type="component" value="Unassembled WGS sequence"/>
</dbReference>
<evidence type="ECO:0000256" key="1">
    <source>
        <dbReference type="SAM" id="MobiDB-lite"/>
    </source>
</evidence>
<evidence type="ECO:0000313" key="3">
    <source>
        <dbReference type="Proteomes" id="UP000766629"/>
    </source>
</evidence>
<protein>
    <submittedName>
        <fullName evidence="2">Uncharacterized protein</fullName>
    </submittedName>
</protein>
<reference evidence="2 3" key="1">
    <citation type="submission" date="2021-06" db="EMBL/GenBank/DDBJ databases">
        <title>50 bacteria genomes isolated from Dapeng, Shenzhen, China.</title>
        <authorList>
            <person name="Zheng W."/>
            <person name="Yu S."/>
            <person name="Huang Y."/>
        </authorList>
    </citation>
    <scope>NUCLEOTIDE SEQUENCE [LARGE SCALE GENOMIC DNA]</scope>
    <source>
        <strain evidence="2 3">DP1N14-2</strain>
    </source>
</reference>
<proteinExistence type="predicted"/>
<keyword evidence="3" id="KW-1185">Reference proteome</keyword>